<sequence length="85" mass="8370">MGVFARFFRRSEAVAETSVAEEPAGAATDDVQADGAAGDDSKAAQAGDDGAGAAPETGGADGVEIPKQQSADEAAEQETGKGART</sequence>
<proteinExistence type="predicted"/>
<evidence type="ECO:0008006" key="4">
    <source>
        <dbReference type="Google" id="ProtNLM"/>
    </source>
</evidence>
<reference evidence="3" key="1">
    <citation type="journal article" date="2019" name="Int. J. Syst. Evol. Microbiol.">
        <title>The Global Catalogue of Microorganisms (GCM) 10K type strain sequencing project: providing services to taxonomists for standard genome sequencing and annotation.</title>
        <authorList>
            <consortium name="The Broad Institute Genomics Platform"/>
            <consortium name="The Broad Institute Genome Sequencing Center for Infectious Disease"/>
            <person name="Wu L."/>
            <person name="Ma J."/>
        </authorList>
    </citation>
    <scope>NUCLEOTIDE SEQUENCE [LARGE SCALE GENOMIC DNA]</scope>
    <source>
        <strain evidence="3">JCM 18410</strain>
    </source>
</reference>
<dbReference type="Proteomes" id="UP001500124">
    <property type="component" value="Unassembled WGS sequence"/>
</dbReference>
<evidence type="ECO:0000256" key="1">
    <source>
        <dbReference type="SAM" id="MobiDB-lite"/>
    </source>
</evidence>
<keyword evidence="3" id="KW-1185">Reference proteome</keyword>
<name>A0ABP9LPZ4_9ACTN</name>
<dbReference type="EMBL" id="BAABKC010000139">
    <property type="protein sequence ID" value="GAA5080722.1"/>
    <property type="molecule type" value="Genomic_DNA"/>
</dbReference>
<protein>
    <recommendedName>
        <fullName evidence="4">Gliding motility protein</fullName>
    </recommendedName>
</protein>
<evidence type="ECO:0000313" key="2">
    <source>
        <dbReference type="EMBL" id="GAA5080722.1"/>
    </source>
</evidence>
<evidence type="ECO:0000313" key="3">
    <source>
        <dbReference type="Proteomes" id="UP001500124"/>
    </source>
</evidence>
<feature type="compositionally biased region" description="Low complexity" evidence="1">
    <location>
        <begin position="14"/>
        <end position="58"/>
    </location>
</feature>
<feature type="region of interest" description="Disordered" evidence="1">
    <location>
        <begin position="12"/>
        <end position="85"/>
    </location>
</feature>
<organism evidence="2 3">
    <name type="scientific">Streptomyces similanensis</name>
    <dbReference type="NCBI Taxonomy" id="1274988"/>
    <lineage>
        <taxon>Bacteria</taxon>
        <taxon>Bacillati</taxon>
        <taxon>Actinomycetota</taxon>
        <taxon>Actinomycetes</taxon>
        <taxon>Kitasatosporales</taxon>
        <taxon>Streptomycetaceae</taxon>
        <taxon>Streptomyces</taxon>
    </lineage>
</organism>
<comment type="caution">
    <text evidence="2">The sequence shown here is derived from an EMBL/GenBank/DDBJ whole genome shotgun (WGS) entry which is preliminary data.</text>
</comment>
<accession>A0ABP9LPZ4</accession>
<gene>
    <name evidence="2" type="ORF">GCM10023336_74100</name>
</gene>